<dbReference type="GO" id="GO:0006537">
    <property type="term" value="P:glutamate biosynthetic process"/>
    <property type="evidence" value="ECO:0007669"/>
    <property type="project" value="TreeGrafter"/>
</dbReference>
<evidence type="ECO:0000313" key="8">
    <source>
        <dbReference type="EMBL" id="TDT14754.1"/>
    </source>
</evidence>
<evidence type="ECO:0000256" key="7">
    <source>
        <dbReference type="HAMAP-Rule" id="MF_00313"/>
    </source>
</evidence>
<sequence>MSVSLGGRAGDGPLYDAGMGDADDQVAEDRRLWFRETVRRLHDDIRGVAEGAPADYIPELANVEPDRFAIAAETIEGDHFSVGDCGHRFTIQSISKLLLYGLALETHGRDHVLERVGVAPTGDSFNAITLDEHGNRAPNPMVNAGAIAVTDLVEGDGLHERVATVRRMYEQYLGHQPEPDRAVWESEQATGHRNRAIAYLMLSRGIIADRVEETLDLYFAQCSVLVTTDDLAAIGATIANHGVNPRTGEQVVRPDVARDMLTVALTCGMYDYAGEWAFTVGIPAKSGVGGGILGIIPDVGGMATFSPRLDSHGNSIRGVRVFEELSDRFALHLFDPDRPWTRTS</sequence>
<dbReference type="SUPFAM" id="SSF56601">
    <property type="entry name" value="beta-lactamase/transpeptidase-like"/>
    <property type="match status" value="1"/>
</dbReference>
<dbReference type="EMBL" id="SOAU01000001">
    <property type="protein sequence ID" value="TDT14754.1"/>
    <property type="molecule type" value="Genomic_DNA"/>
</dbReference>
<evidence type="ECO:0000256" key="5">
    <source>
        <dbReference type="ARBA" id="ARBA00049534"/>
    </source>
</evidence>
<comment type="similarity">
    <text evidence="1 7">Belongs to the glutaminase family.</text>
</comment>
<dbReference type="EC" id="3.5.1.2" evidence="3 7"/>
<comment type="catalytic activity">
    <reaction evidence="5 7">
        <text>L-glutamine + H2O = L-glutamate + NH4(+)</text>
        <dbReference type="Rhea" id="RHEA:15889"/>
        <dbReference type="ChEBI" id="CHEBI:15377"/>
        <dbReference type="ChEBI" id="CHEBI:28938"/>
        <dbReference type="ChEBI" id="CHEBI:29985"/>
        <dbReference type="ChEBI" id="CHEBI:58359"/>
        <dbReference type="EC" id="3.5.1.2"/>
    </reaction>
</comment>
<dbReference type="FunFam" id="3.40.710.10:FF:000005">
    <property type="entry name" value="Glutaminase"/>
    <property type="match status" value="1"/>
</dbReference>
<feature type="binding site" evidence="7">
    <location>
        <position position="288"/>
    </location>
    <ligand>
        <name>substrate</name>
    </ligand>
</feature>
<dbReference type="Gene3D" id="3.40.710.10">
    <property type="entry name" value="DD-peptidase/beta-lactamase superfamily"/>
    <property type="match status" value="1"/>
</dbReference>
<keyword evidence="9" id="KW-1185">Reference proteome</keyword>
<dbReference type="InterPro" id="IPR015868">
    <property type="entry name" value="Glutaminase"/>
</dbReference>
<dbReference type="NCBIfam" id="TIGR03814">
    <property type="entry name" value="Gln_ase"/>
    <property type="match status" value="1"/>
</dbReference>
<dbReference type="InterPro" id="IPR012338">
    <property type="entry name" value="Beta-lactam/transpept-like"/>
</dbReference>
<dbReference type="AlphaFoldDB" id="A0A4R7HW45"/>
<reference evidence="8 9" key="1">
    <citation type="submission" date="2019-03" db="EMBL/GenBank/DDBJ databases">
        <title>Sequencing the genomes of 1000 actinobacteria strains.</title>
        <authorList>
            <person name="Klenk H.-P."/>
        </authorList>
    </citation>
    <scope>NUCLEOTIDE SEQUENCE [LARGE SCALE GENOMIC DNA]</scope>
    <source>
        <strain evidence="8 9">DSM 18936</strain>
    </source>
</reference>
<feature type="binding site" evidence="7">
    <location>
        <position position="270"/>
    </location>
    <ligand>
        <name>substrate</name>
    </ligand>
</feature>
<feature type="binding site" evidence="7">
    <location>
        <position position="194"/>
    </location>
    <ligand>
        <name>substrate</name>
    </ligand>
</feature>
<accession>A0A4R7HW45</accession>
<dbReference type="PANTHER" id="PTHR12544:SF29">
    <property type="entry name" value="GLUTAMINASE"/>
    <property type="match status" value="1"/>
</dbReference>
<protein>
    <recommendedName>
        <fullName evidence="6 7">Glutaminase</fullName>
        <ecNumber evidence="3 7">3.5.1.2</ecNumber>
    </recommendedName>
</protein>
<dbReference type="HAMAP" id="MF_00313">
    <property type="entry name" value="Glutaminase"/>
    <property type="match status" value="1"/>
</dbReference>
<evidence type="ECO:0000256" key="3">
    <source>
        <dbReference type="ARBA" id="ARBA00012918"/>
    </source>
</evidence>
<comment type="subunit">
    <text evidence="2 7">Homotetramer.</text>
</comment>
<evidence type="ECO:0000256" key="4">
    <source>
        <dbReference type="ARBA" id="ARBA00022801"/>
    </source>
</evidence>
<feature type="binding site" evidence="7">
    <location>
        <position position="187"/>
    </location>
    <ligand>
        <name>substrate</name>
    </ligand>
</feature>
<dbReference type="PANTHER" id="PTHR12544">
    <property type="entry name" value="GLUTAMINASE"/>
    <property type="match status" value="1"/>
</dbReference>
<evidence type="ECO:0000313" key="9">
    <source>
        <dbReference type="Proteomes" id="UP000294558"/>
    </source>
</evidence>
<name>A0A4R7HW45_9ACTN</name>
<organism evidence="8 9">
    <name type="scientific">Ilumatobacter fluminis</name>
    <dbReference type="NCBI Taxonomy" id="467091"/>
    <lineage>
        <taxon>Bacteria</taxon>
        <taxon>Bacillati</taxon>
        <taxon>Actinomycetota</taxon>
        <taxon>Acidimicrobiia</taxon>
        <taxon>Acidimicrobiales</taxon>
        <taxon>Ilumatobacteraceae</taxon>
        <taxon>Ilumatobacter</taxon>
    </lineage>
</organism>
<dbReference type="GO" id="GO:0006543">
    <property type="term" value="P:L-glutamine catabolic process"/>
    <property type="evidence" value="ECO:0007669"/>
    <property type="project" value="TreeGrafter"/>
</dbReference>
<dbReference type="Proteomes" id="UP000294558">
    <property type="component" value="Unassembled WGS sequence"/>
</dbReference>
<evidence type="ECO:0000256" key="6">
    <source>
        <dbReference type="ARBA" id="ARBA00070405"/>
    </source>
</evidence>
<keyword evidence="7" id="KW-0007">Acetylation</keyword>
<comment type="caution">
    <text evidence="8">The sequence shown here is derived from an EMBL/GenBank/DDBJ whole genome shotgun (WGS) entry which is preliminary data.</text>
</comment>
<feature type="binding site" evidence="7">
    <location>
        <position position="218"/>
    </location>
    <ligand>
        <name>substrate</name>
    </ligand>
</feature>
<proteinExistence type="inferred from homology"/>
<dbReference type="Pfam" id="PF04960">
    <property type="entry name" value="Glutaminase"/>
    <property type="match status" value="1"/>
</dbReference>
<feature type="binding site" evidence="7">
    <location>
        <position position="93"/>
    </location>
    <ligand>
        <name>substrate</name>
    </ligand>
</feature>
<evidence type="ECO:0000256" key="1">
    <source>
        <dbReference type="ARBA" id="ARBA00011076"/>
    </source>
</evidence>
<feature type="binding site" evidence="7">
    <location>
        <position position="143"/>
    </location>
    <ligand>
        <name>substrate</name>
    </ligand>
</feature>
<gene>
    <name evidence="7" type="primary">glsA</name>
    <name evidence="8" type="ORF">BDK89_0310</name>
</gene>
<evidence type="ECO:0000256" key="2">
    <source>
        <dbReference type="ARBA" id="ARBA00011881"/>
    </source>
</evidence>
<keyword evidence="4 7" id="KW-0378">Hydrolase</keyword>
<dbReference type="GO" id="GO:0004359">
    <property type="term" value="F:glutaminase activity"/>
    <property type="evidence" value="ECO:0007669"/>
    <property type="project" value="UniProtKB-UniRule"/>
</dbReference>